<keyword evidence="3" id="KW-1185">Reference proteome</keyword>
<dbReference type="InterPro" id="IPR018711">
    <property type="entry name" value="NAGPA"/>
</dbReference>
<dbReference type="AlphaFoldDB" id="A0A399FC86"/>
<proteinExistence type="predicted"/>
<feature type="domain" description="Phosphodiester glycosidase" evidence="1">
    <location>
        <begin position="386"/>
        <end position="492"/>
    </location>
</feature>
<dbReference type="Pfam" id="PF09992">
    <property type="entry name" value="NAGPA"/>
    <property type="match status" value="1"/>
</dbReference>
<evidence type="ECO:0000313" key="2">
    <source>
        <dbReference type="EMBL" id="RIH93848.1"/>
    </source>
</evidence>
<dbReference type="PANTHER" id="PTHR40446:SF2">
    <property type="entry name" value="N-ACETYLGLUCOSAMINE-1-PHOSPHODIESTER ALPHA-N-ACETYLGLUCOSAMINIDASE"/>
    <property type="match status" value="1"/>
</dbReference>
<reference evidence="2 3" key="1">
    <citation type="submission" date="2018-08" db="EMBL/GenBank/DDBJ databases">
        <title>Meiothermus granaticius genome AF-68 sequencing project.</title>
        <authorList>
            <person name="Da Costa M.S."/>
            <person name="Albuquerque L."/>
            <person name="Raposo P."/>
            <person name="Froufe H.J.C."/>
            <person name="Barroso C.S."/>
            <person name="Egas C."/>
        </authorList>
    </citation>
    <scope>NUCLEOTIDE SEQUENCE [LARGE SCALE GENOMIC DNA]</scope>
    <source>
        <strain evidence="2 3">AF-68</strain>
    </source>
</reference>
<organism evidence="2 3">
    <name type="scientific">Meiothermus granaticius NBRC 107808</name>
    <dbReference type="NCBI Taxonomy" id="1227551"/>
    <lineage>
        <taxon>Bacteria</taxon>
        <taxon>Thermotogati</taxon>
        <taxon>Deinococcota</taxon>
        <taxon>Deinococci</taxon>
        <taxon>Thermales</taxon>
        <taxon>Thermaceae</taxon>
        <taxon>Meiothermus</taxon>
    </lineage>
</organism>
<dbReference type="OrthoDB" id="9809781at2"/>
<keyword evidence="2" id="KW-0326">Glycosidase</keyword>
<protein>
    <submittedName>
        <fullName evidence="2">Phosphodiester glycosidase</fullName>
    </submittedName>
</protein>
<evidence type="ECO:0000259" key="1">
    <source>
        <dbReference type="Pfam" id="PF09992"/>
    </source>
</evidence>
<comment type="caution">
    <text evidence="2">The sequence shown here is derived from an EMBL/GenBank/DDBJ whole genome shotgun (WGS) entry which is preliminary data.</text>
</comment>
<dbReference type="EMBL" id="QWLB01000002">
    <property type="protein sequence ID" value="RIH93848.1"/>
    <property type="molecule type" value="Genomic_DNA"/>
</dbReference>
<gene>
    <name evidence="2" type="ORF">Mgrana_00197</name>
</gene>
<name>A0A399FC86_9DEIN</name>
<dbReference type="GO" id="GO:0016798">
    <property type="term" value="F:hydrolase activity, acting on glycosyl bonds"/>
    <property type="evidence" value="ECO:0007669"/>
    <property type="project" value="UniProtKB-KW"/>
</dbReference>
<evidence type="ECO:0000313" key="3">
    <source>
        <dbReference type="Proteomes" id="UP000266178"/>
    </source>
</evidence>
<sequence length="509" mass="54253">MMQRLLGLALMVWLGLVYAQVALPAAKLGLTVTQDNSGATTFSKPGLELTYVPGVGWTPPLDPSLPAPVGGRLPLEVVRAAGLIAAPEAGVRLSSDPNRLRLVLDLPAGTDPATVPVVGLTPYGGRLQLNLPYFLPGLEGQTPPNVTLSAQYGQGGTSLSLQAPPLRVYRYRSFTLDNPARLVLDVYYLEPERAEPVAPGITYREFWAWTPDPLRMYVLEAAPGSWRMEPVGRPGVRQTLDKTAPNALAVLNGGYFDAPTGTPIGLWIKDGVAINFPYGRSALFWDEENLFAGLPRFSTVVRTADGRSFRVGINLTRGKYTAYTIPGPAGKPGESVLAVKGDRVVASYPAPYTLPAGYWALSYPPAEPIAAPGDILKLYGSLEPPTNYALEAGPLLIQGGENVFRPDAEPFRDKAPLLKVAPQSAVAWTQTGTVWLVVTAPTLPGVLAQVLAEQGAWGAIRMDGGGSAQLWVRGRLRNPSDGVRPVVSGLALYSTQCSPTKTLDPGKAC</sequence>
<dbReference type="Proteomes" id="UP000266178">
    <property type="component" value="Unassembled WGS sequence"/>
</dbReference>
<dbReference type="PANTHER" id="PTHR40446">
    <property type="entry name" value="N-ACETYLGLUCOSAMINE-1-PHOSPHODIESTER ALPHA-N-ACETYLGLUCOSAMINIDASE"/>
    <property type="match status" value="1"/>
</dbReference>
<accession>A0A399FC86</accession>
<keyword evidence="2" id="KW-0378">Hydrolase</keyword>